<dbReference type="PANTHER" id="PTHR31904">
    <property type="entry name" value="BYPASS OF STOP CODON PROTEIN 5-RELATED"/>
    <property type="match status" value="1"/>
</dbReference>
<protein>
    <recommendedName>
        <fullName evidence="3">Arrestin-like N-terminal domain-containing protein</fullName>
    </recommendedName>
</protein>
<dbReference type="Gene3D" id="2.60.40.640">
    <property type="match status" value="1"/>
</dbReference>
<dbReference type="STRING" id="1036611.A0A1L9Q2P9"/>
<dbReference type="PANTHER" id="PTHR31904:SF1">
    <property type="entry name" value="BYPASS OF STOP CODON PROTEIN 5-RELATED"/>
    <property type="match status" value="1"/>
</dbReference>
<organism evidence="1 2">
    <name type="scientific">Aspergillus versicolor CBS 583.65</name>
    <dbReference type="NCBI Taxonomy" id="1036611"/>
    <lineage>
        <taxon>Eukaryota</taxon>
        <taxon>Fungi</taxon>
        <taxon>Dikarya</taxon>
        <taxon>Ascomycota</taxon>
        <taxon>Pezizomycotina</taxon>
        <taxon>Eurotiomycetes</taxon>
        <taxon>Eurotiomycetidae</taxon>
        <taxon>Eurotiales</taxon>
        <taxon>Aspergillaceae</taxon>
        <taxon>Aspergillus</taxon>
        <taxon>Aspergillus subgen. Nidulantes</taxon>
    </lineage>
</organism>
<dbReference type="AlphaFoldDB" id="A0A1L9Q2P9"/>
<dbReference type="Proteomes" id="UP000184073">
    <property type="component" value="Unassembled WGS sequence"/>
</dbReference>
<evidence type="ECO:0008006" key="3">
    <source>
        <dbReference type="Google" id="ProtNLM"/>
    </source>
</evidence>
<dbReference type="InterPro" id="IPR039634">
    <property type="entry name" value="Bul1-like"/>
</dbReference>
<dbReference type="EMBL" id="KV878138">
    <property type="protein sequence ID" value="OJJ08016.1"/>
    <property type="molecule type" value="Genomic_DNA"/>
</dbReference>
<dbReference type="GeneID" id="63729235"/>
<proteinExistence type="predicted"/>
<accession>A0A1L9Q2P9</accession>
<name>A0A1L9Q2P9_ASPVE</name>
<dbReference type="VEuPathDB" id="FungiDB:ASPVEDRAFT_47207"/>
<reference evidence="2" key="1">
    <citation type="journal article" date="2017" name="Genome Biol.">
        <title>Comparative genomics reveals high biological diversity and specific adaptations in the industrially and medically important fungal genus Aspergillus.</title>
        <authorList>
            <person name="de Vries R.P."/>
            <person name="Riley R."/>
            <person name="Wiebenga A."/>
            <person name="Aguilar-Osorio G."/>
            <person name="Amillis S."/>
            <person name="Uchima C.A."/>
            <person name="Anderluh G."/>
            <person name="Asadollahi M."/>
            <person name="Askin M."/>
            <person name="Barry K."/>
            <person name="Battaglia E."/>
            <person name="Bayram O."/>
            <person name="Benocci T."/>
            <person name="Braus-Stromeyer S.A."/>
            <person name="Caldana C."/>
            <person name="Canovas D."/>
            <person name="Cerqueira G.C."/>
            <person name="Chen F."/>
            <person name="Chen W."/>
            <person name="Choi C."/>
            <person name="Clum A."/>
            <person name="Dos Santos R.A."/>
            <person name="Damasio A.R."/>
            <person name="Diallinas G."/>
            <person name="Emri T."/>
            <person name="Fekete E."/>
            <person name="Flipphi M."/>
            <person name="Freyberg S."/>
            <person name="Gallo A."/>
            <person name="Gournas C."/>
            <person name="Habgood R."/>
            <person name="Hainaut M."/>
            <person name="Harispe M.L."/>
            <person name="Henrissat B."/>
            <person name="Hilden K.S."/>
            <person name="Hope R."/>
            <person name="Hossain A."/>
            <person name="Karabika E."/>
            <person name="Karaffa L."/>
            <person name="Karanyi Z."/>
            <person name="Krasevec N."/>
            <person name="Kuo A."/>
            <person name="Kusch H."/>
            <person name="LaButti K."/>
            <person name="Lagendijk E.L."/>
            <person name="Lapidus A."/>
            <person name="Levasseur A."/>
            <person name="Lindquist E."/>
            <person name="Lipzen A."/>
            <person name="Logrieco A.F."/>
            <person name="MacCabe A."/>
            <person name="Maekelae M.R."/>
            <person name="Malavazi I."/>
            <person name="Melin P."/>
            <person name="Meyer V."/>
            <person name="Mielnichuk N."/>
            <person name="Miskei M."/>
            <person name="Molnar A.P."/>
            <person name="Mule G."/>
            <person name="Ngan C.Y."/>
            <person name="Orejas M."/>
            <person name="Orosz E."/>
            <person name="Ouedraogo J.P."/>
            <person name="Overkamp K.M."/>
            <person name="Park H.-S."/>
            <person name="Perrone G."/>
            <person name="Piumi F."/>
            <person name="Punt P.J."/>
            <person name="Ram A.F."/>
            <person name="Ramon A."/>
            <person name="Rauscher S."/>
            <person name="Record E."/>
            <person name="Riano-Pachon D.M."/>
            <person name="Robert V."/>
            <person name="Roehrig J."/>
            <person name="Ruller R."/>
            <person name="Salamov A."/>
            <person name="Salih N.S."/>
            <person name="Samson R.A."/>
            <person name="Sandor E."/>
            <person name="Sanguinetti M."/>
            <person name="Schuetze T."/>
            <person name="Sepcic K."/>
            <person name="Shelest E."/>
            <person name="Sherlock G."/>
            <person name="Sophianopoulou V."/>
            <person name="Squina F.M."/>
            <person name="Sun H."/>
            <person name="Susca A."/>
            <person name="Todd R.B."/>
            <person name="Tsang A."/>
            <person name="Unkles S.E."/>
            <person name="van de Wiele N."/>
            <person name="van Rossen-Uffink D."/>
            <person name="Oliveira J.V."/>
            <person name="Vesth T.C."/>
            <person name="Visser J."/>
            <person name="Yu J.-H."/>
            <person name="Zhou M."/>
            <person name="Andersen M.R."/>
            <person name="Archer D.B."/>
            <person name="Baker S.E."/>
            <person name="Benoit I."/>
            <person name="Brakhage A.A."/>
            <person name="Braus G.H."/>
            <person name="Fischer R."/>
            <person name="Frisvad J.C."/>
            <person name="Goldman G.H."/>
            <person name="Houbraken J."/>
            <person name="Oakley B."/>
            <person name="Pocsi I."/>
            <person name="Scazzocchio C."/>
            <person name="Seiboth B."/>
            <person name="vanKuyk P.A."/>
            <person name="Wortman J."/>
            <person name="Dyer P.S."/>
            <person name="Grigoriev I.V."/>
        </authorList>
    </citation>
    <scope>NUCLEOTIDE SEQUENCE [LARGE SCALE GENOMIC DNA]</scope>
    <source>
        <strain evidence="2">CBS 583.65</strain>
    </source>
</reference>
<dbReference type="InterPro" id="IPR014752">
    <property type="entry name" value="Arrestin-like_C"/>
</dbReference>
<dbReference type="RefSeq" id="XP_040673778.1">
    <property type="nucleotide sequence ID" value="XM_040813724.1"/>
</dbReference>
<keyword evidence="2" id="KW-1185">Reference proteome</keyword>
<evidence type="ECO:0000313" key="1">
    <source>
        <dbReference type="EMBL" id="OJJ08016.1"/>
    </source>
</evidence>
<evidence type="ECO:0000313" key="2">
    <source>
        <dbReference type="Proteomes" id="UP000184073"/>
    </source>
</evidence>
<gene>
    <name evidence="1" type="ORF">ASPVEDRAFT_47207</name>
</gene>
<dbReference type="OrthoDB" id="2283785at2759"/>
<sequence length="490" mass="54626">MSHPGHSSQPLCVNCQTKRQHLQKQPILSFEQEAVHFILLRGSSSWLTCEDSRGARVLRPCSFFLISPQSFLDILPAMMRTINCSNTLSVDIRVKKPPNANAIQNYVSSFATGEKIEGVVSIVSQNDLSFDNLYISFIGEQSTDIPSSIPDKAHRQFLKLEQPIDESAIPSSKVFKNGRRYEIPFNFEVTDYLPASSCRHSANPLIKAAHLHPPPSCGDASISGFGGKLRDDFAPSGCNVNYSIYFKLERPSITTGLQETIMAKRLKVRVKPAVGDVPLPDFPLGSLADEYSLHHEELIHSNFPKRVIGHLAMTLEQPECFYHPLRDPIRLISKAIRIFLVYRPSNPADSKPPDLKSLRAQIIATTIYTTNIDDTHPPSRKKDFLNRPINFRDAELPLSIPSLPRLRWTQDEMGSYTATLLVPVTLPKDKSFIPTFHSCLISRVYSLAFQLSAQGTSSPFRLRAAMQIAAERDPSALPSYNASLGVIDTA</sequence>